<evidence type="ECO:0000259" key="1">
    <source>
        <dbReference type="SMART" id="SM00507"/>
    </source>
</evidence>
<reference evidence="2 3" key="1">
    <citation type="submission" date="2016-05" db="EMBL/GenBank/DDBJ databases">
        <authorList>
            <person name="Lavstsen T."/>
            <person name="Jespersen J.S."/>
        </authorList>
    </citation>
    <scope>NUCLEOTIDE SEQUENCE [LARGE SCALE GENOMIC DNA]</scope>
    <source>
        <strain evidence="2 3">KCJ1736</strain>
    </source>
</reference>
<dbReference type="GO" id="GO:0008270">
    <property type="term" value="F:zinc ion binding"/>
    <property type="evidence" value="ECO:0007669"/>
    <property type="project" value="InterPro"/>
</dbReference>
<dbReference type="EMBL" id="LXPS01000033">
    <property type="protein sequence ID" value="OAE41737.1"/>
    <property type="molecule type" value="Genomic_DNA"/>
</dbReference>
<gene>
    <name evidence="2" type="ORF">A7J57_01355</name>
</gene>
<proteinExistence type="predicted"/>
<dbReference type="InterPro" id="IPR003615">
    <property type="entry name" value="HNH_nuc"/>
</dbReference>
<dbReference type="Pfam" id="PF01844">
    <property type="entry name" value="HNH"/>
    <property type="match status" value="1"/>
</dbReference>
<feature type="domain" description="HNH nuclease" evidence="1">
    <location>
        <begin position="91"/>
        <end position="141"/>
    </location>
</feature>
<accession>A0A176X3P4</accession>
<dbReference type="SMART" id="SM00507">
    <property type="entry name" value="HNHc"/>
    <property type="match status" value="1"/>
</dbReference>
<dbReference type="CDD" id="cd00085">
    <property type="entry name" value="HNHc"/>
    <property type="match status" value="1"/>
</dbReference>
<dbReference type="Proteomes" id="UP000077098">
    <property type="component" value="Unassembled WGS sequence"/>
</dbReference>
<evidence type="ECO:0000313" key="2">
    <source>
        <dbReference type="EMBL" id="OAE41737.1"/>
    </source>
</evidence>
<dbReference type="Gene3D" id="1.10.30.50">
    <property type="match status" value="1"/>
</dbReference>
<sequence length="291" mass="32772">MTLRNLPLPGRGAVRSDLEKALSTWTHNGETKGYAASPQQVEELLLLYDQYDTGNGKPTAQLKGEALDDALLKATHDAFDQLAERRRLGFIRKELMAEIDRCPICGILPVRELDHFLPRSKYKALSIYRRNLVPLCHDCNNIKSNRAGGEAGDFVHAYFDRLPDRDLIVADTVIRGNILDISFRVVDDLDIDQTIVLKLRNQLSTLKLSARFRREINTYLSSLACSLHILWGTLGENGVRILLEKQIITEIATHHRNDWRVATLRSVADNPSFCSGGFRDVYPQVPGAPLL</sequence>
<dbReference type="InterPro" id="IPR002711">
    <property type="entry name" value="HNH"/>
</dbReference>
<protein>
    <recommendedName>
        <fullName evidence="1">HNH nuclease domain-containing protein</fullName>
    </recommendedName>
</protein>
<comment type="caution">
    <text evidence="2">The sequence shown here is derived from an EMBL/GenBank/DDBJ whole genome shotgun (WGS) entry which is preliminary data.</text>
</comment>
<evidence type="ECO:0000313" key="3">
    <source>
        <dbReference type="Proteomes" id="UP000077098"/>
    </source>
</evidence>
<dbReference type="GO" id="GO:0003676">
    <property type="term" value="F:nucleic acid binding"/>
    <property type="evidence" value="ECO:0007669"/>
    <property type="project" value="InterPro"/>
</dbReference>
<organism evidence="2 3">
    <name type="scientific">Agrobacterium tumefaciens</name>
    <dbReference type="NCBI Taxonomy" id="358"/>
    <lineage>
        <taxon>Bacteria</taxon>
        <taxon>Pseudomonadati</taxon>
        <taxon>Pseudomonadota</taxon>
        <taxon>Alphaproteobacteria</taxon>
        <taxon>Hyphomicrobiales</taxon>
        <taxon>Rhizobiaceae</taxon>
        <taxon>Rhizobium/Agrobacterium group</taxon>
        <taxon>Agrobacterium</taxon>
        <taxon>Agrobacterium tumefaciens complex</taxon>
    </lineage>
</organism>
<dbReference type="GO" id="GO:0004519">
    <property type="term" value="F:endonuclease activity"/>
    <property type="evidence" value="ECO:0007669"/>
    <property type="project" value="InterPro"/>
</dbReference>
<dbReference type="AlphaFoldDB" id="A0A176X3P4"/>
<name>A0A176X3P4_AGRTU</name>